<name>A0ABR3UC73_9PLEO</name>
<organism evidence="2 3">
    <name type="scientific">Alternaria dauci</name>
    <dbReference type="NCBI Taxonomy" id="48095"/>
    <lineage>
        <taxon>Eukaryota</taxon>
        <taxon>Fungi</taxon>
        <taxon>Dikarya</taxon>
        <taxon>Ascomycota</taxon>
        <taxon>Pezizomycotina</taxon>
        <taxon>Dothideomycetes</taxon>
        <taxon>Pleosporomycetidae</taxon>
        <taxon>Pleosporales</taxon>
        <taxon>Pleosporineae</taxon>
        <taxon>Pleosporaceae</taxon>
        <taxon>Alternaria</taxon>
        <taxon>Alternaria sect. Porri</taxon>
    </lineage>
</organism>
<dbReference type="EMBL" id="JBHGVX010000007">
    <property type="protein sequence ID" value="KAL1794101.1"/>
    <property type="molecule type" value="Genomic_DNA"/>
</dbReference>
<dbReference type="RefSeq" id="XP_069304685.1">
    <property type="nucleotide sequence ID" value="XM_069453678.1"/>
</dbReference>
<feature type="compositionally biased region" description="Polar residues" evidence="1">
    <location>
        <begin position="470"/>
        <end position="483"/>
    </location>
</feature>
<sequence>MYKPGGPGYLGYQSFQSPLNPIDEDHLLVGKNFGSKILSAAAKGFMTVKSEILTADMLTVQEVRQAEPGARYCNASTVQTFIDKAQNSVLELNSQLAKQSRIAKQNEQLVSNREMLAASQTAQCPFEALIKKYTRPDGLTLQAVNTVEECLGLIVNKSDIDVLEALLMTISEQLRILIKDIPQQRLNKAFVMGEMAEWFEKDRKHIHSVIEEDLFQQAKLAADTTADERGFRRGLAAGQAVHSDNPVSRLPRHVESYIEACAYDINEKWKHEHMRIAREVEKANWEAGFAAGKATYLEQARSFGYVEAMADQHGPWNAAHARVAGAVLATTYDLDIDKSLYAPAIHLVNAVADGSEDSQFAKALAEAANGPPINLGYPYFHPQPITIPQGLNPDIERYWKEITEAQRHRGERRKEQQATAVDDTDTSFNAGQPTVPKATPEDEPGKPPLDVADCIVPIPEMYQPDHDDFGQTSPTGRTDNTEPGSPAPDPFTWRTNPHSPPPSDTMYGLHGASGFSRRHKPK</sequence>
<evidence type="ECO:0000256" key="1">
    <source>
        <dbReference type="SAM" id="MobiDB-lite"/>
    </source>
</evidence>
<proteinExistence type="predicted"/>
<dbReference type="GeneID" id="96087844"/>
<comment type="caution">
    <text evidence="2">The sequence shown here is derived from an EMBL/GenBank/DDBJ whole genome shotgun (WGS) entry which is preliminary data.</text>
</comment>
<protein>
    <submittedName>
        <fullName evidence="2">Uncharacterized protein</fullName>
    </submittedName>
</protein>
<evidence type="ECO:0000313" key="3">
    <source>
        <dbReference type="Proteomes" id="UP001578633"/>
    </source>
</evidence>
<evidence type="ECO:0000313" key="2">
    <source>
        <dbReference type="EMBL" id="KAL1794101.1"/>
    </source>
</evidence>
<reference evidence="2 3" key="1">
    <citation type="submission" date="2024-09" db="EMBL/GenBank/DDBJ databases">
        <title>T2T genomes of carrot and Alternaria dauci and their utility for understanding host-pathogen interaction during carrot leaf blight disease.</title>
        <authorList>
            <person name="Liu W."/>
            <person name="Xu S."/>
            <person name="Ou C."/>
            <person name="Liu X."/>
            <person name="Zhuang F."/>
            <person name="Deng X.W."/>
        </authorList>
    </citation>
    <scope>NUCLEOTIDE SEQUENCE [LARGE SCALE GENOMIC DNA]</scope>
    <source>
        <strain evidence="2 3">A2016</strain>
    </source>
</reference>
<keyword evidence="3" id="KW-1185">Reference proteome</keyword>
<feature type="compositionally biased region" description="Basic and acidic residues" evidence="1">
    <location>
        <begin position="406"/>
        <end position="416"/>
    </location>
</feature>
<accession>A0ABR3UC73</accession>
<dbReference type="Proteomes" id="UP001578633">
    <property type="component" value="Chromosome 7"/>
</dbReference>
<gene>
    <name evidence="2" type="ORF">ACET3X_007522</name>
</gene>
<feature type="region of interest" description="Disordered" evidence="1">
    <location>
        <begin position="406"/>
        <end position="522"/>
    </location>
</feature>